<gene>
    <name evidence="1" type="ORF">JYB88_18180</name>
</gene>
<name>A0A975AK70_9GAMM</name>
<dbReference type="RefSeq" id="WP_207325050.1">
    <property type="nucleotide sequence ID" value="NZ_CP071504.1"/>
</dbReference>
<organism evidence="1 2">
    <name type="scientific">Shewanella cyperi</name>
    <dbReference type="NCBI Taxonomy" id="2814292"/>
    <lineage>
        <taxon>Bacteria</taxon>
        <taxon>Pseudomonadati</taxon>
        <taxon>Pseudomonadota</taxon>
        <taxon>Gammaproteobacteria</taxon>
        <taxon>Alteromonadales</taxon>
        <taxon>Shewanellaceae</taxon>
        <taxon>Shewanella</taxon>
    </lineage>
</organism>
<reference evidence="1 2" key="1">
    <citation type="submission" date="2021-03" db="EMBL/GenBank/DDBJ databases">
        <title>Novel species identification of genus Shewanella.</title>
        <authorList>
            <person name="Liu G."/>
            <person name="Zhang Q."/>
        </authorList>
    </citation>
    <scope>NUCLEOTIDE SEQUENCE [LARGE SCALE GENOMIC DNA]</scope>
    <source>
        <strain evidence="1 2">FJAT-53726</strain>
    </source>
</reference>
<proteinExistence type="predicted"/>
<protein>
    <submittedName>
        <fullName evidence="1">Uncharacterized protein</fullName>
    </submittedName>
</protein>
<dbReference type="Proteomes" id="UP000663281">
    <property type="component" value="Chromosome"/>
</dbReference>
<keyword evidence="2" id="KW-1185">Reference proteome</keyword>
<evidence type="ECO:0000313" key="2">
    <source>
        <dbReference type="Proteomes" id="UP000663281"/>
    </source>
</evidence>
<dbReference type="AlphaFoldDB" id="A0A975AK70"/>
<dbReference type="EMBL" id="CP071504">
    <property type="protein sequence ID" value="QSX30072.1"/>
    <property type="molecule type" value="Genomic_DNA"/>
</dbReference>
<dbReference type="KEGG" id="scyp:JYB88_18180"/>
<sequence>MKGWIILALVAGGLYYLYTETDKLDEPIAQTEEILKKIERKLDAMTGTRIIRVDRNVAQLKSELASRFTPSELSEFNSVLSNRDTLEDFKEEYCGSSNATHPIFSNDNLLYLCDHL</sequence>
<accession>A0A975AK70</accession>
<evidence type="ECO:0000313" key="1">
    <source>
        <dbReference type="EMBL" id="QSX30072.1"/>
    </source>
</evidence>